<dbReference type="EMBL" id="JAIFTL010000536">
    <property type="protein sequence ID" value="KAG9319226.1"/>
    <property type="molecule type" value="Genomic_DNA"/>
</dbReference>
<dbReference type="AlphaFoldDB" id="A0A9P7ZYI4"/>
<evidence type="ECO:0000313" key="2">
    <source>
        <dbReference type="Proteomes" id="UP000717515"/>
    </source>
</evidence>
<evidence type="ECO:0000313" key="1">
    <source>
        <dbReference type="EMBL" id="KAG9319226.1"/>
    </source>
</evidence>
<accession>A0A9P7ZYI4</accession>
<dbReference type="Proteomes" id="UP000717515">
    <property type="component" value="Unassembled WGS sequence"/>
</dbReference>
<organism evidence="1 2">
    <name type="scientific">Mortierella alpina</name>
    <name type="common">Oleaginous fungus</name>
    <name type="synonym">Mortierella renispora</name>
    <dbReference type="NCBI Taxonomy" id="64518"/>
    <lineage>
        <taxon>Eukaryota</taxon>
        <taxon>Fungi</taxon>
        <taxon>Fungi incertae sedis</taxon>
        <taxon>Mucoromycota</taxon>
        <taxon>Mortierellomycotina</taxon>
        <taxon>Mortierellomycetes</taxon>
        <taxon>Mortierellales</taxon>
        <taxon>Mortierellaceae</taxon>
        <taxon>Mortierella</taxon>
    </lineage>
</organism>
<sequence>QFTTQLRKIIRDFMCPFKPQAGWSVITTPRMEGGLGVIDPEIQAQASQLKQLSNMVSDSVSWGKEIVLDIIQLKTKSERELIMTDPLPDAAMTMAMPLREEKATLVREVGAQARTLSDQCIQAAAPPPKIPRGDGIAALIRETNISTDDSATIELQKADTKQLRQFFTSPTYQPPNAGSSVTPEIGTKQQWQAFWGAKIPHGAQTIWWRYKRDTLPCGTLRHRLRNQDPACDMNGCSTEVANKNQYVFQYKAKYDSARDPAKAHHQSQLARQ</sequence>
<reference evidence="1" key="1">
    <citation type="submission" date="2021-07" db="EMBL/GenBank/DDBJ databases">
        <title>Draft genome of Mortierella alpina, strain LL118, isolated from an aspen leaf litter sample.</title>
        <authorList>
            <person name="Yang S."/>
            <person name="Vinatzer B.A."/>
        </authorList>
    </citation>
    <scope>NUCLEOTIDE SEQUENCE</scope>
    <source>
        <strain evidence="1">LL118</strain>
    </source>
</reference>
<feature type="non-terminal residue" evidence="1">
    <location>
        <position position="1"/>
    </location>
</feature>
<proteinExistence type="predicted"/>
<gene>
    <name evidence="1" type="ORF">KVV02_004550</name>
</gene>
<name>A0A9P7ZYI4_MORAP</name>
<protein>
    <submittedName>
        <fullName evidence="1">Uncharacterized protein</fullName>
    </submittedName>
</protein>
<comment type="caution">
    <text evidence="1">The sequence shown here is derived from an EMBL/GenBank/DDBJ whole genome shotgun (WGS) entry which is preliminary data.</text>
</comment>